<organism evidence="1 2">
    <name type="scientific">Microbispora oryzae</name>
    <dbReference type="NCBI Taxonomy" id="2806554"/>
    <lineage>
        <taxon>Bacteria</taxon>
        <taxon>Bacillati</taxon>
        <taxon>Actinomycetota</taxon>
        <taxon>Actinomycetes</taxon>
        <taxon>Streptosporangiales</taxon>
        <taxon>Streptosporangiaceae</taxon>
        <taxon>Microbispora</taxon>
    </lineage>
</organism>
<gene>
    <name evidence="1" type="ORF">JOL79_28825</name>
</gene>
<protein>
    <submittedName>
        <fullName evidence="1">PqqD family protein</fullName>
    </submittedName>
</protein>
<dbReference type="InterPro" id="IPR008792">
    <property type="entry name" value="PQQD"/>
</dbReference>
<dbReference type="RefSeq" id="WP_210159055.1">
    <property type="nucleotide sequence ID" value="NZ_JAFCNB010000023.1"/>
</dbReference>
<comment type="caution">
    <text evidence="1">The sequence shown here is derived from an EMBL/GenBank/DDBJ whole genome shotgun (WGS) entry which is preliminary data.</text>
</comment>
<accession>A0A940WLP9</accession>
<reference evidence="1" key="1">
    <citation type="submission" date="2021-02" db="EMBL/GenBank/DDBJ databases">
        <title>Draft genome sequence of Microbispora sp. RL4-1S isolated from rice leaves in Thailand.</title>
        <authorList>
            <person name="Muangham S."/>
            <person name="Duangmal K."/>
        </authorList>
    </citation>
    <scope>NUCLEOTIDE SEQUENCE</scope>
    <source>
        <strain evidence="1">RL4-1S</strain>
    </source>
</reference>
<sequence length="112" mass="12112">MTTINDNTILIRGLDVTARLAKTVAELSDRAAGGILLETVTGRYVLDSDARLAWLLMDGRRSVGQLLDGVAEASGLPLEQIRQPTYRFCERLLELGLVDVATPADVSALTSR</sequence>
<keyword evidence="2" id="KW-1185">Reference proteome</keyword>
<dbReference type="EMBL" id="JAFCNB010000023">
    <property type="protein sequence ID" value="MBP2707791.1"/>
    <property type="molecule type" value="Genomic_DNA"/>
</dbReference>
<dbReference type="InterPro" id="IPR041881">
    <property type="entry name" value="PqqD_sf"/>
</dbReference>
<dbReference type="Pfam" id="PF05402">
    <property type="entry name" value="PqqD"/>
    <property type="match status" value="1"/>
</dbReference>
<proteinExistence type="predicted"/>
<dbReference type="Gene3D" id="1.10.10.1150">
    <property type="entry name" value="Coenzyme PQQ synthesis protein D (PqqD)"/>
    <property type="match status" value="1"/>
</dbReference>
<dbReference type="AlphaFoldDB" id="A0A940WLP9"/>
<evidence type="ECO:0000313" key="2">
    <source>
        <dbReference type="Proteomes" id="UP000674234"/>
    </source>
</evidence>
<dbReference type="Proteomes" id="UP000674234">
    <property type="component" value="Unassembled WGS sequence"/>
</dbReference>
<evidence type="ECO:0000313" key="1">
    <source>
        <dbReference type="EMBL" id="MBP2707791.1"/>
    </source>
</evidence>
<name>A0A940WLP9_9ACTN</name>